<dbReference type="AlphaFoldDB" id="A0A538SXE6"/>
<evidence type="ECO:0000259" key="1">
    <source>
        <dbReference type="PROSITE" id="PS51186"/>
    </source>
</evidence>
<dbReference type="Proteomes" id="UP000319829">
    <property type="component" value="Unassembled WGS sequence"/>
</dbReference>
<keyword evidence="2" id="KW-0808">Transferase</keyword>
<dbReference type="EMBL" id="VBOU01000007">
    <property type="protein sequence ID" value="TMQ56059.1"/>
    <property type="molecule type" value="Genomic_DNA"/>
</dbReference>
<dbReference type="SUPFAM" id="SSF55729">
    <property type="entry name" value="Acyl-CoA N-acyltransferases (Nat)"/>
    <property type="match status" value="1"/>
</dbReference>
<dbReference type="InterPro" id="IPR000182">
    <property type="entry name" value="GNAT_dom"/>
</dbReference>
<feature type="domain" description="N-acetyltransferase" evidence="1">
    <location>
        <begin position="13"/>
        <end position="180"/>
    </location>
</feature>
<evidence type="ECO:0000313" key="3">
    <source>
        <dbReference type="Proteomes" id="UP000319829"/>
    </source>
</evidence>
<dbReference type="PROSITE" id="PS51186">
    <property type="entry name" value="GNAT"/>
    <property type="match status" value="1"/>
</dbReference>
<evidence type="ECO:0000313" key="2">
    <source>
        <dbReference type="EMBL" id="TMQ56059.1"/>
    </source>
</evidence>
<accession>A0A538SXE6</accession>
<reference evidence="2 3" key="1">
    <citation type="journal article" date="2019" name="Nat. Microbiol.">
        <title>Mediterranean grassland soil C-N compound turnover is dependent on rainfall and depth, and is mediated by genomically divergent microorganisms.</title>
        <authorList>
            <person name="Diamond S."/>
            <person name="Andeer P.F."/>
            <person name="Li Z."/>
            <person name="Crits-Christoph A."/>
            <person name="Burstein D."/>
            <person name="Anantharaman K."/>
            <person name="Lane K.R."/>
            <person name="Thomas B.C."/>
            <person name="Pan C."/>
            <person name="Northen T.R."/>
            <person name="Banfield J.F."/>
        </authorList>
    </citation>
    <scope>NUCLEOTIDE SEQUENCE [LARGE SCALE GENOMIC DNA]</scope>
    <source>
        <strain evidence="2">WS_4</strain>
    </source>
</reference>
<comment type="caution">
    <text evidence="2">The sequence shown here is derived from an EMBL/GenBank/DDBJ whole genome shotgun (WGS) entry which is preliminary data.</text>
</comment>
<dbReference type="Gene3D" id="3.40.630.30">
    <property type="match status" value="1"/>
</dbReference>
<protein>
    <submittedName>
        <fullName evidence="2">GNAT family N-acetyltransferase</fullName>
    </submittedName>
</protein>
<name>A0A538SXE6_UNCEI</name>
<proteinExistence type="predicted"/>
<gene>
    <name evidence="2" type="ORF">E6K74_01175</name>
</gene>
<dbReference type="InterPro" id="IPR016181">
    <property type="entry name" value="Acyl_CoA_acyltransferase"/>
</dbReference>
<dbReference type="GO" id="GO:0016747">
    <property type="term" value="F:acyltransferase activity, transferring groups other than amino-acyl groups"/>
    <property type="evidence" value="ECO:0007669"/>
    <property type="project" value="InterPro"/>
</dbReference>
<dbReference type="PANTHER" id="PTHR43610">
    <property type="entry name" value="BLL6696 PROTEIN"/>
    <property type="match status" value="1"/>
</dbReference>
<dbReference type="PANTHER" id="PTHR43610:SF1">
    <property type="entry name" value="N-ACETYLTRANSFERASE DOMAIN-CONTAINING PROTEIN"/>
    <property type="match status" value="1"/>
</dbReference>
<organism evidence="2 3">
    <name type="scientific">Eiseniibacteriota bacterium</name>
    <dbReference type="NCBI Taxonomy" id="2212470"/>
    <lineage>
        <taxon>Bacteria</taxon>
        <taxon>Candidatus Eiseniibacteriota</taxon>
    </lineage>
</organism>
<dbReference type="Pfam" id="PF13302">
    <property type="entry name" value="Acetyltransf_3"/>
    <property type="match status" value="1"/>
</dbReference>
<sequence>MEIIPVTLQGIRIRLEPLALDRHFEGLAEIGLDPELWRWTLSVVETREDLLRYLEEALRAKAERKALPFATVDRATGRVLGCTRFGNIEPEHRRVEIGWTWVGRTFQRTHVNSEAKYLMLSHAFDAWRCARVELKTNALNRRSREAILRIGAKEEGTLRKHAISDRGVVRDTVYFSITDDEWPAVKARLESMVARG</sequence>